<sequence>MDSNKVYSTRARTRSGAAPPPPPLFDTQPTGALESGDSGVEAIANAMKPSYASAVAGLAGASRAGNNSPELPSFSDEVIGGDYGLGPRRSSTRTRSTSRGKYTPNNNNSANVSDSESTIEVATDSLSQDELAQLVRRHEAFTAQLRAKLLSNARTPVVANSQEIGAGSINTTLAPAPVPERADERVNTHTSSPKSYWATVEEVEDEGDTPSVSVVQRPQIQFAPQPEAGPSKAKGKA</sequence>
<feature type="region of interest" description="Disordered" evidence="1">
    <location>
        <begin position="1"/>
        <end position="36"/>
    </location>
</feature>
<evidence type="ECO:0000256" key="1">
    <source>
        <dbReference type="SAM" id="MobiDB-lite"/>
    </source>
</evidence>
<reference evidence="2" key="1">
    <citation type="submission" date="2023-03" db="EMBL/GenBank/DDBJ databases">
        <title>Massive genome expansion in bonnet fungi (Mycena s.s.) driven by repeated elements and novel gene families across ecological guilds.</title>
        <authorList>
            <consortium name="Lawrence Berkeley National Laboratory"/>
            <person name="Harder C.B."/>
            <person name="Miyauchi S."/>
            <person name="Viragh M."/>
            <person name="Kuo A."/>
            <person name="Thoen E."/>
            <person name="Andreopoulos B."/>
            <person name="Lu D."/>
            <person name="Skrede I."/>
            <person name="Drula E."/>
            <person name="Henrissat B."/>
            <person name="Morin E."/>
            <person name="Kohler A."/>
            <person name="Barry K."/>
            <person name="LaButti K."/>
            <person name="Morin E."/>
            <person name="Salamov A."/>
            <person name="Lipzen A."/>
            <person name="Mereny Z."/>
            <person name="Hegedus B."/>
            <person name="Baldrian P."/>
            <person name="Stursova M."/>
            <person name="Weitz H."/>
            <person name="Taylor A."/>
            <person name="Grigoriev I.V."/>
            <person name="Nagy L.G."/>
            <person name="Martin F."/>
            <person name="Kauserud H."/>
        </authorList>
    </citation>
    <scope>NUCLEOTIDE SEQUENCE</scope>
    <source>
        <strain evidence="2">CBHHK067</strain>
    </source>
</reference>
<accession>A0AAD7GAE9</accession>
<dbReference type="AlphaFoldDB" id="A0AAD7GAE9"/>
<organism evidence="2 3">
    <name type="scientific">Mycena rosella</name>
    <name type="common">Pink bonnet</name>
    <name type="synonym">Agaricus rosellus</name>
    <dbReference type="NCBI Taxonomy" id="1033263"/>
    <lineage>
        <taxon>Eukaryota</taxon>
        <taxon>Fungi</taxon>
        <taxon>Dikarya</taxon>
        <taxon>Basidiomycota</taxon>
        <taxon>Agaricomycotina</taxon>
        <taxon>Agaricomycetes</taxon>
        <taxon>Agaricomycetidae</taxon>
        <taxon>Agaricales</taxon>
        <taxon>Marasmiineae</taxon>
        <taxon>Mycenaceae</taxon>
        <taxon>Mycena</taxon>
    </lineage>
</organism>
<feature type="region of interest" description="Disordered" evidence="1">
    <location>
        <begin position="61"/>
        <end position="115"/>
    </location>
</feature>
<proteinExistence type="predicted"/>
<gene>
    <name evidence="2" type="ORF">B0H17DRAFT_1209148</name>
</gene>
<keyword evidence="3" id="KW-1185">Reference proteome</keyword>
<evidence type="ECO:0000313" key="3">
    <source>
        <dbReference type="Proteomes" id="UP001221757"/>
    </source>
</evidence>
<name>A0AAD7GAE9_MYCRO</name>
<feature type="compositionally biased region" description="Polar residues" evidence="1">
    <location>
        <begin position="103"/>
        <end position="115"/>
    </location>
</feature>
<evidence type="ECO:0000313" key="2">
    <source>
        <dbReference type="EMBL" id="KAJ7671100.1"/>
    </source>
</evidence>
<dbReference type="EMBL" id="JARKIE010000176">
    <property type="protein sequence ID" value="KAJ7671100.1"/>
    <property type="molecule type" value="Genomic_DNA"/>
</dbReference>
<comment type="caution">
    <text evidence="2">The sequence shown here is derived from an EMBL/GenBank/DDBJ whole genome shotgun (WGS) entry which is preliminary data.</text>
</comment>
<feature type="region of interest" description="Disordered" evidence="1">
    <location>
        <begin position="170"/>
        <end position="237"/>
    </location>
</feature>
<dbReference type="Proteomes" id="UP001221757">
    <property type="component" value="Unassembled WGS sequence"/>
</dbReference>
<protein>
    <submittedName>
        <fullName evidence="2">Uncharacterized protein</fullName>
    </submittedName>
</protein>
<feature type="compositionally biased region" description="Polar residues" evidence="1">
    <location>
        <begin position="210"/>
        <end position="219"/>
    </location>
</feature>